<dbReference type="InterPro" id="IPR010730">
    <property type="entry name" value="HET"/>
</dbReference>
<dbReference type="InterPro" id="IPR052895">
    <property type="entry name" value="HetReg/Transcr_Mod"/>
</dbReference>
<evidence type="ECO:0000313" key="3">
    <source>
        <dbReference type="Proteomes" id="UP000800093"/>
    </source>
</evidence>
<dbReference type="OrthoDB" id="2157530at2759"/>
<evidence type="ECO:0000259" key="1">
    <source>
        <dbReference type="Pfam" id="PF06985"/>
    </source>
</evidence>
<name>A0A9P4K098_9PLEO</name>
<evidence type="ECO:0000313" key="2">
    <source>
        <dbReference type="EMBL" id="KAF2258947.1"/>
    </source>
</evidence>
<proteinExistence type="predicted"/>
<dbReference type="Proteomes" id="UP000800093">
    <property type="component" value="Unassembled WGS sequence"/>
</dbReference>
<dbReference type="AlphaFoldDB" id="A0A9P4K098"/>
<dbReference type="PANTHER" id="PTHR24148:SF73">
    <property type="entry name" value="HET DOMAIN PROTEIN (AFU_ORTHOLOGUE AFUA_8G01020)"/>
    <property type="match status" value="1"/>
</dbReference>
<feature type="domain" description="Heterokaryon incompatibility" evidence="1">
    <location>
        <begin position="115"/>
        <end position="274"/>
    </location>
</feature>
<sequence>MSLKLGSGSGNAGRRRGLIVTWRSGLTAVQARGYASEVSRGPVNHQKRLLRPRTPSTPSLSYDWIQIHHLQSGFSICCQVLEWPRFVHGCVWHRLTITLAPITKPCHTHGGRVRQRYLTINDHHALDITTNAFTALESLRLRRATRTIWIDSICINQKNAKEKSVQVPLMGDVYRSAVVVNVWLGRTSVHPKPRTGIGNFFDSGLWSQAWREVRGDIKAQTIGGDDLINAPDIKRLAREHAISNIRSDLRLHLALASAIKTNPPWHERLWIVQEYLLAKQLQFGFGYHWVSCDIAYLLRWAKDHSEAVSLFVSAVGLDFEVLRQSLSWMTGARYTSLDGLQNILRTQRCFRPRGMVHGMLGLVDAYEAALITINYEMDFWKVFA</sequence>
<accession>A0A9P4K098</accession>
<organism evidence="2 3">
    <name type="scientific">Lojkania enalia</name>
    <dbReference type="NCBI Taxonomy" id="147567"/>
    <lineage>
        <taxon>Eukaryota</taxon>
        <taxon>Fungi</taxon>
        <taxon>Dikarya</taxon>
        <taxon>Ascomycota</taxon>
        <taxon>Pezizomycotina</taxon>
        <taxon>Dothideomycetes</taxon>
        <taxon>Pleosporomycetidae</taxon>
        <taxon>Pleosporales</taxon>
        <taxon>Pleosporales incertae sedis</taxon>
        <taxon>Lojkania</taxon>
    </lineage>
</organism>
<dbReference type="Pfam" id="PF06985">
    <property type="entry name" value="HET"/>
    <property type="match status" value="1"/>
</dbReference>
<keyword evidence="3" id="KW-1185">Reference proteome</keyword>
<protein>
    <recommendedName>
        <fullName evidence="1">Heterokaryon incompatibility domain-containing protein</fullName>
    </recommendedName>
</protein>
<dbReference type="PANTHER" id="PTHR24148">
    <property type="entry name" value="ANKYRIN REPEAT DOMAIN-CONTAINING PROTEIN 39 HOMOLOG-RELATED"/>
    <property type="match status" value="1"/>
</dbReference>
<reference evidence="3" key="1">
    <citation type="journal article" date="2020" name="Stud. Mycol.">
        <title>101 Dothideomycetes genomes: A test case for predicting lifestyles and emergence of pathogens.</title>
        <authorList>
            <person name="Haridas S."/>
            <person name="Albert R."/>
            <person name="Binder M."/>
            <person name="Bloem J."/>
            <person name="LaButti K."/>
            <person name="Salamov A."/>
            <person name="Andreopoulos B."/>
            <person name="Baker S."/>
            <person name="Barry K."/>
            <person name="Bills G."/>
            <person name="Bluhm B."/>
            <person name="Cannon C."/>
            <person name="Castanera R."/>
            <person name="Culley D."/>
            <person name="Daum C."/>
            <person name="Ezra D."/>
            <person name="Gonzalez J."/>
            <person name="Henrissat B."/>
            <person name="Kuo A."/>
            <person name="Liang C."/>
            <person name="Lipzen A."/>
            <person name="Lutzoni F."/>
            <person name="Magnuson J."/>
            <person name="Mondo S."/>
            <person name="Nolan M."/>
            <person name="Ohm R."/>
            <person name="Pangilinan J."/>
            <person name="Park H.-J."/>
            <person name="Ramirez L."/>
            <person name="Alfaro M."/>
            <person name="Sun H."/>
            <person name="Tritt A."/>
            <person name="Yoshinaga Y."/>
            <person name="Zwiers L.-H."/>
            <person name="Turgeon B."/>
            <person name="Goodwin S."/>
            <person name="Spatafora J."/>
            <person name="Crous P."/>
            <person name="Grigoriev I."/>
        </authorList>
    </citation>
    <scope>NUCLEOTIDE SEQUENCE [LARGE SCALE GENOMIC DNA]</scope>
    <source>
        <strain evidence="3">CBS 304.66</strain>
    </source>
</reference>
<dbReference type="EMBL" id="ML986727">
    <property type="protein sequence ID" value="KAF2258947.1"/>
    <property type="molecule type" value="Genomic_DNA"/>
</dbReference>
<comment type="caution">
    <text evidence="2">The sequence shown here is derived from an EMBL/GenBank/DDBJ whole genome shotgun (WGS) entry which is preliminary data.</text>
</comment>
<gene>
    <name evidence="2" type="ORF">CC78DRAFT_586528</name>
</gene>